<evidence type="ECO:0000256" key="8">
    <source>
        <dbReference type="ARBA" id="ARBA00037847"/>
    </source>
</evidence>
<sequence length="58" mass="6143">MAAKNKGGRLVSSAGLVTYYDSEDKRAVHLSPKTVLITAAIIGIIIGALDLAYGFNMF</sequence>
<keyword evidence="4" id="KW-0653">Protein transport</keyword>
<dbReference type="EMBL" id="CP002117">
    <property type="protein sequence ID" value="ADN35971.1"/>
    <property type="molecule type" value="Genomic_DNA"/>
</dbReference>
<keyword evidence="6" id="KW-0811">Translocation</keyword>
<evidence type="ECO:0000256" key="1">
    <source>
        <dbReference type="ARBA" id="ARBA00006103"/>
    </source>
</evidence>
<keyword evidence="2" id="KW-0813">Transport</keyword>
<evidence type="ECO:0000313" key="11">
    <source>
        <dbReference type="Proteomes" id="UP000006565"/>
    </source>
</evidence>
<dbReference type="OrthoDB" id="43651at2157"/>
<evidence type="ECO:0000256" key="4">
    <source>
        <dbReference type="ARBA" id="ARBA00022927"/>
    </source>
</evidence>
<dbReference type="GO" id="GO:0012505">
    <property type="term" value="C:endomembrane system"/>
    <property type="evidence" value="ECO:0007669"/>
    <property type="project" value="UniProtKB-SubCell"/>
</dbReference>
<dbReference type="Pfam" id="PF03911">
    <property type="entry name" value="Sec61_beta"/>
    <property type="match status" value="1"/>
</dbReference>
<dbReference type="Proteomes" id="UP000006565">
    <property type="component" value="Chromosome"/>
</dbReference>
<reference evidence="10 11" key="1">
    <citation type="journal article" date="2010" name="Stand. Genomic Sci.">
        <title>Complete genome sequence of Methanoplanus petrolearius type strain (SEBR 4847).</title>
        <authorList>
            <person name="Brambilla E."/>
            <person name="Djao O.D."/>
            <person name="Daligault H."/>
            <person name="Lapidus A."/>
            <person name="Lucas S."/>
            <person name="Hammon N."/>
            <person name="Nolan M."/>
            <person name="Tice H."/>
            <person name="Cheng J.F."/>
            <person name="Han C."/>
            <person name="Tapia R."/>
            <person name="Goodwin L."/>
            <person name="Pitluck S."/>
            <person name="Liolios K."/>
            <person name="Ivanova N."/>
            <person name="Mavromatis K."/>
            <person name="Mikhailova N."/>
            <person name="Pati A."/>
            <person name="Chen A."/>
            <person name="Palaniappan K."/>
            <person name="Land M."/>
            <person name="Hauser L."/>
            <person name="Chang Y.J."/>
            <person name="Jeffries C.D."/>
            <person name="Rohde M."/>
            <person name="Spring S."/>
            <person name="Sikorski J."/>
            <person name="Goker M."/>
            <person name="Woyke T."/>
            <person name="Bristow J."/>
            <person name="Eisen J.A."/>
            <person name="Markowitz V."/>
            <person name="Hugenholtz P."/>
            <person name="Kyrpides N.C."/>
            <person name="Klenk H.P."/>
        </authorList>
    </citation>
    <scope>NUCLEOTIDE SEQUENCE [LARGE SCALE GENOMIC DNA]</scope>
    <source>
        <strain evidence="11">DSM 11571 / OCM 486 / SEBR 4847</strain>
    </source>
</reference>
<keyword evidence="7 9" id="KW-0472">Membrane</keyword>
<organism evidence="10 11">
    <name type="scientific">Methanolacinia petrolearia (strain DSM 11571 / OCM 486 / SEBR 4847)</name>
    <name type="common">Methanoplanus petrolearius</name>
    <dbReference type="NCBI Taxonomy" id="679926"/>
    <lineage>
        <taxon>Archaea</taxon>
        <taxon>Methanobacteriati</taxon>
        <taxon>Methanobacteriota</taxon>
        <taxon>Stenosarchaea group</taxon>
        <taxon>Methanomicrobia</taxon>
        <taxon>Methanomicrobiales</taxon>
        <taxon>Methanomicrobiaceae</taxon>
        <taxon>Methanolacinia</taxon>
    </lineage>
</organism>
<dbReference type="InterPro" id="IPR016482">
    <property type="entry name" value="SecG/Sec61-beta/Sbh"/>
</dbReference>
<dbReference type="AlphaFoldDB" id="E1RDL8"/>
<dbReference type="HOGENOM" id="CLU_208205_0_0_2"/>
<dbReference type="STRING" id="679926.Mpet_1210"/>
<evidence type="ECO:0000256" key="6">
    <source>
        <dbReference type="ARBA" id="ARBA00023010"/>
    </source>
</evidence>
<feature type="transmembrane region" description="Helical" evidence="9">
    <location>
        <begin position="35"/>
        <end position="55"/>
    </location>
</feature>
<comment type="similarity">
    <text evidence="1">Belongs to the SEC61-beta family.</text>
</comment>
<dbReference type="NCBIfam" id="NF002318">
    <property type="entry name" value="PRK01253.1"/>
    <property type="match status" value="1"/>
</dbReference>
<name>E1RDL8_METP4</name>
<evidence type="ECO:0000256" key="3">
    <source>
        <dbReference type="ARBA" id="ARBA00022692"/>
    </source>
</evidence>
<evidence type="ECO:0000256" key="9">
    <source>
        <dbReference type="SAM" id="Phobius"/>
    </source>
</evidence>
<dbReference type="eggNOG" id="arCOG02957">
    <property type="taxonomic scope" value="Archaea"/>
</dbReference>
<evidence type="ECO:0000313" key="10">
    <source>
        <dbReference type="EMBL" id="ADN35971.1"/>
    </source>
</evidence>
<keyword evidence="5 9" id="KW-1133">Transmembrane helix</keyword>
<protein>
    <submittedName>
        <fullName evidence="10">Preprotein translocase subunit SecG</fullName>
    </submittedName>
</protein>
<gene>
    <name evidence="10" type="ordered locus">Mpet_1210</name>
</gene>
<dbReference type="GO" id="GO:0015031">
    <property type="term" value="P:protein transport"/>
    <property type="evidence" value="ECO:0007669"/>
    <property type="project" value="UniProtKB-KW"/>
</dbReference>
<proteinExistence type="inferred from homology"/>
<comment type="subcellular location">
    <subcellularLocation>
        <location evidence="8">Endomembrane system</location>
        <topology evidence="8">Single-pass membrane protein</topology>
    </subcellularLocation>
</comment>
<dbReference type="RefSeq" id="WP_013329149.1">
    <property type="nucleotide sequence ID" value="NC_014507.1"/>
</dbReference>
<evidence type="ECO:0000256" key="2">
    <source>
        <dbReference type="ARBA" id="ARBA00022448"/>
    </source>
</evidence>
<evidence type="ECO:0000256" key="5">
    <source>
        <dbReference type="ARBA" id="ARBA00022989"/>
    </source>
</evidence>
<keyword evidence="11" id="KW-1185">Reference proteome</keyword>
<dbReference type="GeneID" id="9743676"/>
<dbReference type="KEGG" id="mpi:Mpet_1210"/>
<evidence type="ECO:0000256" key="7">
    <source>
        <dbReference type="ARBA" id="ARBA00023136"/>
    </source>
</evidence>
<keyword evidence="3 9" id="KW-0812">Transmembrane</keyword>
<accession>E1RDL8</accession>